<dbReference type="InterPro" id="IPR037113">
    <property type="entry name" value="Hat1_N_sf"/>
</dbReference>
<keyword evidence="7" id="KW-0012">Acyltransferase</keyword>
<comment type="subcellular location">
    <subcellularLocation>
        <location evidence="1">Nucleus</location>
    </subcellularLocation>
</comment>
<dbReference type="GO" id="GO:0031509">
    <property type="term" value="P:subtelomeric heterochromatin formation"/>
    <property type="evidence" value="ECO:0007669"/>
    <property type="project" value="InterPro"/>
</dbReference>
<feature type="domain" description="Histone acetyl transferase HAT1 N-terminal" evidence="9">
    <location>
        <begin position="20"/>
        <end position="92"/>
    </location>
</feature>
<evidence type="ECO:0000256" key="1">
    <source>
        <dbReference type="ARBA" id="ARBA00004123"/>
    </source>
</evidence>
<protein>
    <recommendedName>
        <fullName evidence="4">Histone acetyltransferase type B catalytic subunit</fullName>
        <ecNumber evidence="3">2.3.1.48</ecNumber>
    </recommendedName>
</protein>
<evidence type="ECO:0000256" key="5">
    <source>
        <dbReference type="ARBA" id="ARBA00022679"/>
    </source>
</evidence>
<organism evidence="10 11">
    <name type="scientific">Nyctereutes procyonoides</name>
    <name type="common">Raccoon dog</name>
    <name type="synonym">Canis procyonoides</name>
    <dbReference type="NCBI Taxonomy" id="34880"/>
    <lineage>
        <taxon>Eukaryota</taxon>
        <taxon>Metazoa</taxon>
        <taxon>Chordata</taxon>
        <taxon>Craniata</taxon>
        <taxon>Vertebrata</taxon>
        <taxon>Euteleostomi</taxon>
        <taxon>Mammalia</taxon>
        <taxon>Eutheria</taxon>
        <taxon>Laurasiatheria</taxon>
        <taxon>Carnivora</taxon>
        <taxon>Caniformia</taxon>
        <taxon>Canidae</taxon>
        <taxon>Nyctereutes</taxon>
    </lineage>
</organism>
<evidence type="ECO:0000259" key="9">
    <source>
        <dbReference type="Pfam" id="PF10394"/>
    </source>
</evidence>
<accession>A0A811Z2J3</accession>
<dbReference type="EC" id="2.3.1.48" evidence="3"/>
<keyword evidence="6" id="KW-0539">Nucleus</keyword>
<proteinExistence type="inferred from homology"/>
<name>A0A811Z2J3_NYCPR</name>
<dbReference type="SUPFAM" id="SSF55729">
    <property type="entry name" value="Acyl-CoA N-acyltransferases (Nat)"/>
    <property type="match status" value="1"/>
</dbReference>
<evidence type="ECO:0000313" key="11">
    <source>
        <dbReference type="Proteomes" id="UP000645828"/>
    </source>
</evidence>
<dbReference type="EMBL" id="CAJHUB010000754">
    <property type="protein sequence ID" value="CAD7682512.1"/>
    <property type="molecule type" value="Genomic_DNA"/>
</dbReference>
<dbReference type="Proteomes" id="UP000645828">
    <property type="component" value="Unassembled WGS sequence"/>
</dbReference>
<evidence type="ECO:0000256" key="3">
    <source>
        <dbReference type="ARBA" id="ARBA00013184"/>
    </source>
</evidence>
<dbReference type="Gene3D" id="3.90.360.10">
    <property type="entry name" value="Histone acetyl transferase 1 (HAT1), N-terminal domain"/>
    <property type="match status" value="1"/>
</dbReference>
<evidence type="ECO:0000256" key="6">
    <source>
        <dbReference type="ARBA" id="ARBA00023242"/>
    </source>
</evidence>
<comment type="caution">
    <text evidence="10">The sequence shown here is derived from an EMBL/GenBank/DDBJ whole genome shotgun (WGS) entry which is preliminary data.</text>
</comment>
<comment type="similarity">
    <text evidence="2">Belongs to the HAT1 family.</text>
</comment>
<evidence type="ECO:0000256" key="7">
    <source>
        <dbReference type="ARBA" id="ARBA00023315"/>
    </source>
</evidence>
<reference evidence="10" key="1">
    <citation type="submission" date="2020-12" db="EMBL/GenBank/DDBJ databases">
        <authorList>
            <consortium name="Molecular Ecology Group"/>
        </authorList>
    </citation>
    <scope>NUCLEOTIDE SEQUENCE</scope>
    <source>
        <strain evidence="10">TBG_1078</strain>
    </source>
</reference>
<dbReference type="GO" id="GO:0042393">
    <property type="term" value="F:histone binding"/>
    <property type="evidence" value="ECO:0007669"/>
    <property type="project" value="InterPro"/>
</dbReference>
<dbReference type="Gene3D" id="1.10.10.390">
    <property type="match status" value="1"/>
</dbReference>
<dbReference type="PANTHER" id="PTHR12046">
    <property type="entry name" value="HISTONE ACETYLTRANSFERASE TYPE B CATALYTIC SUBUNIT"/>
    <property type="match status" value="1"/>
</dbReference>
<comment type="catalytic activity">
    <reaction evidence="8">
        <text>L-lysyl-[protein] + acetyl-CoA = N(6)-acetyl-L-lysyl-[protein] + CoA + H(+)</text>
        <dbReference type="Rhea" id="RHEA:45948"/>
        <dbReference type="Rhea" id="RHEA-COMP:9752"/>
        <dbReference type="Rhea" id="RHEA-COMP:10731"/>
        <dbReference type="ChEBI" id="CHEBI:15378"/>
        <dbReference type="ChEBI" id="CHEBI:29969"/>
        <dbReference type="ChEBI" id="CHEBI:57287"/>
        <dbReference type="ChEBI" id="CHEBI:57288"/>
        <dbReference type="ChEBI" id="CHEBI:61930"/>
        <dbReference type="EC" id="2.3.1.48"/>
    </reaction>
</comment>
<evidence type="ECO:0000256" key="8">
    <source>
        <dbReference type="ARBA" id="ARBA00048017"/>
    </source>
</evidence>
<dbReference type="InterPro" id="IPR013523">
    <property type="entry name" value="Hist_AcTrfase_HAT1_C"/>
</dbReference>
<dbReference type="InterPro" id="IPR019467">
    <property type="entry name" value="Hat1_N"/>
</dbReference>
<dbReference type="GO" id="GO:0005634">
    <property type="term" value="C:nucleus"/>
    <property type="evidence" value="ECO:0007669"/>
    <property type="project" value="UniProtKB-SubCell"/>
</dbReference>
<keyword evidence="5" id="KW-0808">Transferase</keyword>
<sequence length="228" mass="26581">MEKSLVAYESSEEKKLAEYKCNTITAIELKLVHFPEGLQNDIRTFFLEYTHHLFGDNETAFGYKSLKILLYYIASSLSTMFHVEYASKVDKNFPFETFLHTYSGLSPIGAENFTFQIYKYLRSIIKDGDMLFATTGYMIVCNYYVQMLILTPFQGQGHSVQLLETVHRILHYISSSLFRLPCFSQEKLMQGFNEDMARKAQQKDLAKMRKCLRPEELTNQMNQIEISM</sequence>
<dbReference type="InterPro" id="IPR016181">
    <property type="entry name" value="Acyl_CoA_acyltransferase"/>
</dbReference>
<evidence type="ECO:0000256" key="2">
    <source>
        <dbReference type="ARBA" id="ARBA00010543"/>
    </source>
</evidence>
<evidence type="ECO:0000256" key="4">
    <source>
        <dbReference type="ARBA" id="ARBA00021268"/>
    </source>
</evidence>
<keyword evidence="11" id="KW-1185">Reference proteome</keyword>
<dbReference type="GO" id="GO:0004402">
    <property type="term" value="F:histone acetyltransferase activity"/>
    <property type="evidence" value="ECO:0007669"/>
    <property type="project" value="InterPro"/>
</dbReference>
<dbReference type="InterPro" id="IPR017380">
    <property type="entry name" value="Hist_AcTrfase_B-typ_cat-su"/>
</dbReference>
<dbReference type="Pfam" id="PF10394">
    <property type="entry name" value="Hat1_N"/>
    <property type="match status" value="1"/>
</dbReference>
<gene>
    <name evidence="10" type="ORF">NYPRO_LOCUS15304</name>
</gene>
<evidence type="ECO:0000313" key="10">
    <source>
        <dbReference type="EMBL" id="CAD7682512.1"/>
    </source>
</evidence>
<dbReference type="AlphaFoldDB" id="A0A811Z2J3"/>
<dbReference type="GO" id="GO:0000781">
    <property type="term" value="C:chromosome, telomeric region"/>
    <property type="evidence" value="ECO:0007669"/>
    <property type="project" value="GOC"/>
</dbReference>